<accession>A0A2C6MH69</accession>
<dbReference type="OrthoDB" id="137511at2"/>
<dbReference type="Pfam" id="PF00496">
    <property type="entry name" value="SBP_bac_5"/>
    <property type="match status" value="1"/>
</dbReference>
<evidence type="ECO:0000259" key="5">
    <source>
        <dbReference type="Pfam" id="PF00496"/>
    </source>
</evidence>
<reference evidence="6 7" key="1">
    <citation type="submission" date="2013-09" db="EMBL/GenBank/DDBJ databases">
        <title>Biodegradation of hydrocarbons in the deep terrestrial subsurface : characterization of a microbial consortium composed of two Desulfotomaculum species originating from a deep geological formation.</title>
        <authorList>
            <person name="Aullo T."/>
            <person name="Berlendis S."/>
            <person name="Lascourreges J.-F."/>
            <person name="Dessort D."/>
            <person name="Saint-Laurent S."/>
            <person name="Schraauwers B."/>
            <person name="Mas J."/>
            <person name="Magot M."/>
            <person name="Ranchou-Peyruse A."/>
        </authorList>
    </citation>
    <scope>NUCLEOTIDE SEQUENCE [LARGE SCALE GENOMIC DNA]</scope>
    <source>
        <strain evidence="6 7">Bs107</strain>
    </source>
</reference>
<dbReference type="SUPFAM" id="SSF53850">
    <property type="entry name" value="Periplasmic binding protein-like II"/>
    <property type="match status" value="1"/>
</dbReference>
<evidence type="ECO:0000256" key="2">
    <source>
        <dbReference type="ARBA" id="ARBA00005695"/>
    </source>
</evidence>
<evidence type="ECO:0000256" key="1">
    <source>
        <dbReference type="ARBA" id="ARBA00004196"/>
    </source>
</evidence>
<comment type="caution">
    <text evidence="6">The sequence shown here is derived from an EMBL/GenBank/DDBJ whole genome shotgun (WGS) entry which is preliminary data.</text>
</comment>
<dbReference type="EMBL" id="AWQQ01000035">
    <property type="protein sequence ID" value="PHJ39095.1"/>
    <property type="molecule type" value="Genomic_DNA"/>
</dbReference>
<gene>
    <name evidence="6" type="ORF">P378_05395</name>
</gene>
<dbReference type="InterPro" id="IPR000914">
    <property type="entry name" value="SBP_5_dom"/>
</dbReference>
<proteinExistence type="inferred from homology"/>
<name>A0A2C6MH69_9FIRM</name>
<dbReference type="GO" id="GO:0030313">
    <property type="term" value="C:cell envelope"/>
    <property type="evidence" value="ECO:0007669"/>
    <property type="project" value="UniProtKB-SubCell"/>
</dbReference>
<dbReference type="GO" id="GO:1904680">
    <property type="term" value="F:peptide transmembrane transporter activity"/>
    <property type="evidence" value="ECO:0007669"/>
    <property type="project" value="TreeGrafter"/>
</dbReference>
<dbReference type="FunFam" id="3.90.76.10:FF:000001">
    <property type="entry name" value="Oligopeptide ABC transporter substrate-binding protein"/>
    <property type="match status" value="1"/>
</dbReference>
<comment type="similarity">
    <text evidence="2">Belongs to the bacterial solute-binding protein 5 family.</text>
</comment>
<keyword evidence="7" id="KW-1185">Reference proteome</keyword>
<dbReference type="GO" id="GO:0015833">
    <property type="term" value="P:peptide transport"/>
    <property type="evidence" value="ECO:0007669"/>
    <property type="project" value="TreeGrafter"/>
</dbReference>
<feature type="domain" description="Solute-binding protein family 5" evidence="5">
    <location>
        <begin position="79"/>
        <end position="185"/>
    </location>
</feature>
<dbReference type="PANTHER" id="PTHR30290:SF10">
    <property type="entry name" value="PERIPLASMIC OLIGOPEPTIDE-BINDING PROTEIN-RELATED"/>
    <property type="match status" value="1"/>
</dbReference>
<evidence type="ECO:0000256" key="3">
    <source>
        <dbReference type="ARBA" id="ARBA00022448"/>
    </source>
</evidence>
<dbReference type="Proteomes" id="UP000222564">
    <property type="component" value="Unassembled WGS sequence"/>
</dbReference>
<keyword evidence="3" id="KW-0813">Transport</keyword>
<dbReference type="AlphaFoldDB" id="A0A2C6MH69"/>
<dbReference type="Gene3D" id="3.90.76.10">
    <property type="entry name" value="Dipeptide-binding Protein, Domain 1"/>
    <property type="match status" value="1"/>
</dbReference>
<dbReference type="InterPro" id="IPR039424">
    <property type="entry name" value="SBP_5"/>
</dbReference>
<keyword evidence="4" id="KW-0732">Signal</keyword>
<protein>
    <recommendedName>
        <fullName evidence="5">Solute-binding protein family 5 domain-containing protein</fullName>
    </recommendedName>
</protein>
<comment type="subcellular location">
    <subcellularLocation>
        <location evidence="1">Cell envelope</location>
    </subcellularLocation>
</comment>
<dbReference type="Gene3D" id="3.40.190.10">
    <property type="entry name" value="Periplasmic binding protein-like II"/>
    <property type="match status" value="1"/>
</dbReference>
<sequence>MIGIYFYKYLYFPSYYAKNIYFWLLLFGVFQQSPREQIIRYNLCAEPKTLDPAKANGVPEATVTLQLFDGLTRYDANQQIQPALAESWQISDDGLTYTFKLREAKWSNGEPVKAQDFVYSWLRALAPETASEYAYQLYYIKGAEEYNSGKGKKEEVGIKALDDKTMQVVLRAPAPQFLGLTATRPFTLSTGKL</sequence>
<organism evidence="6 7">
    <name type="scientific">Desulforamulus profundi</name>
    <dbReference type="NCBI Taxonomy" id="1383067"/>
    <lineage>
        <taxon>Bacteria</taxon>
        <taxon>Bacillati</taxon>
        <taxon>Bacillota</taxon>
        <taxon>Clostridia</taxon>
        <taxon>Eubacteriales</taxon>
        <taxon>Peptococcaceae</taxon>
        <taxon>Desulforamulus</taxon>
    </lineage>
</organism>
<evidence type="ECO:0000313" key="7">
    <source>
        <dbReference type="Proteomes" id="UP000222564"/>
    </source>
</evidence>
<dbReference type="PANTHER" id="PTHR30290">
    <property type="entry name" value="PERIPLASMIC BINDING COMPONENT OF ABC TRANSPORTER"/>
    <property type="match status" value="1"/>
</dbReference>
<evidence type="ECO:0000256" key="4">
    <source>
        <dbReference type="ARBA" id="ARBA00022729"/>
    </source>
</evidence>
<evidence type="ECO:0000313" key="6">
    <source>
        <dbReference type="EMBL" id="PHJ39095.1"/>
    </source>
</evidence>
<dbReference type="RefSeq" id="WP_099082446.1">
    <property type="nucleotide sequence ID" value="NZ_AWQQ01000035.1"/>
</dbReference>